<evidence type="ECO:0000256" key="1">
    <source>
        <dbReference type="SAM" id="MobiDB-lite"/>
    </source>
</evidence>
<feature type="transmembrane region" description="Helical" evidence="2">
    <location>
        <begin position="397"/>
        <end position="419"/>
    </location>
</feature>
<dbReference type="AlphaFoldDB" id="A0A6F9DJ69"/>
<reference evidence="3" key="1">
    <citation type="submission" date="2020-04" db="EMBL/GenBank/DDBJ databases">
        <authorList>
            <person name="Neveu A P."/>
        </authorList>
    </citation>
    <scope>NUCLEOTIDE SEQUENCE</scope>
    <source>
        <tissue evidence="3">Whole embryo</tissue>
    </source>
</reference>
<keyword evidence="2" id="KW-0472">Membrane</keyword>
<accession>A0A6F9DJ69</accession>
<dbReference type="Gene3D" id="1.20.1070.10">
    <property type="entry name" value="Rhodopsin 7-helix transmembrane proteins"/>
    <property type="match status" value="1"/>
</dbReference>
<proteinExistence type="evidence at transcript level"/>
<feature type="transmembrane region" description="Helical" evidence="2">
    <location>
        <begin position="151"/>
        <end position="176"/>
    </location>
</feature>
<keyword evidence="2" id="KW-0812">Transmembrane</keyword>
<dbReference type="EMBL" id="LR787389">
    <property type="protein sequence ID" value="CAB3263251.1"/>
    <property type="molecule type" value="mRNA"/>
</dbReference>
<keyword evidence="2" id="KW-1133">Transmembrane helix</keyword>
<feature type="transmembrane region" description="Helical" evidence="2">
    <location>
        <begin position="92"/>
        <end position="113"/>
    </location>
</feature>
<feature type="compositionally biased region" description="Basic and acidic residues" evidence="1">
    <location>
        <begin position="457"/>
        <end position="473"/>
    </location>
</feature>
<organism evidence="3">
    <name type="scientific">Phallusia mammillata</name>
    <dbReference type="NCBI Taxonomy" id="59560"/>
    <lineage>
        <taxon>Eukaryota</taxon>
        <taxon>Metazoa</taxon>
        <taxon>Chordata</taxon>
        <taxon>Tunicata</taxon>
        <taxon>Ascidiacea</taxon>
        <taxon>Phlebobranchia</taxon>
        <taxon>Ascidiidae</taxon>
        <taxon>Phallusia</taxon>
    </lineage>
</organism>
<evidence type="ECO:0000313" key="3">
    <source>
        <dbReference type="EMBL" id="CAB3263251.1"/>
    </source>
</evidence>
<sequence length="531" mass="60627">MMVFNETPASSYRLSTAKHVSNAVFHFIVALSLYSSIGAVCERWMALIRIKPHMYLCKVSNPIIELKTKMKMNRNSVKELRYSISCLSRLPLLLYLLLSWAASFVLAVVSVIYGQERFLLYGDHLQNRVDEFHPLSSFFTIPANRIRTMTIIYILMLFVPAVFLVICIVATSIALLKTKNNAMRLNSYEQAQALVYFQSRQESKPTSDVKTVDRLARNSSLRVSQGRVNTVSCKENVSYSHKQEHTQQVMSNCQEADLSAIITDSIQMHQNAGANKSLDTRMPLPPDWLKYPSIKRSDTMASTVKVEDLATTPLSVPYDSAVSFFGEITEAKATLCTYSVVYLLMLPVYSLIAVDVFGDPTGVLNLEMPYSALQWYNASGVPSYDILHVVSFTTTDFAVIFMFLYMFAGTLPFCLMASLSPSFKRAAKQNLKCPSCRKSKPNITNEKISLDAVSSRRNKETSRSRQQRRDDISRRRRTPRKSWMNNHADYWQAFSRRSQIPPDHTWRPTKRPRSSYIDNTVNIDERFEEEI</sequence>
<feature type="transmembrane region" description="Helical" evidence="2">
    <location>
        <begin position="20"/>
        <end position="41"/>
    </location>
</feature>
<gene>
    <name evidence="3" type="primary">LOC108949411</name>
</gene>
<evidence type="ECO:0000256" key="2">
    <source>
        <dbReference type="SAM" id="Phobius"/>
    </source>
</evidence>
<feature type="transmembrane region" description="Helical" evidence="2">
    <location>
        <begin position="340"/>
        <end position="358"/>
    </location>
</feature>
<feature type="region of interest" description="Disordered" evidence="1">
    <location>
        <begin position="451"/>
        <end position="479"/>
    </location>
</feature>
<name>A0A6F9DJ69_9ASCI</name>
<protein>
    <submittedName>
        <fullName evidence="3">Uncharacterized protein LOC108949411</fullName>
    </submittedName>
</protein>